<dbReference type="AlphaFoldDB" id="A0A5B7EQY5"/>
<dbReference type="EMBL" id="VSRR010003324">
    <property type="protein sequence ID" value="MPC35688.1"/>
    <property type="molecule type" value="Genomic_DNA"/>
</dbReference>
<keyword evidence="2" id="KW-1185">Reference proteome</keyword>
<protein>
    <submittedName>
        <fullName evidence="1">Uncharacterized protein</fullName>
    </submittedName>
</protein>
<name>A0A5B7EQY5_PORTR</name>
<gene>
    <name evidence="1" type="ORF">E2C01_029117</name>
</gene>
<reference evidence="1 2" key="1">
    <citation type="submission" date="2019-05" db="EMBL/GenBank/DDBJ databases">
        <title>Another draft genome of Portunus trituberculatus and its Hox gene families provides insights of decapod evolution.</title>
        <authorList>
            <person name="Jeong J.-H."/>
            <person name="Song I."/>
            <person name="Kim S."/>
            <person name="Choi T."/>
            <person name="Kim D."/>
            <person name="Ryu S."/>
            <person name="Kim W."/>
        </authorList>
    </citation>
    <scope>NUCLEOTIDE SEQUENCE [LARGE SCALE GENOMIC DNA]</scope>
    <source>
        <tissue evidence="1">Muscle</tissue>
    </source>
</reference>
<evidence type="ECO:0000313" key="2">
    <source>
        <dbReference type="Proteomes" id="UP000324222"/>
    </source>
</evidence>
<dbReference type="PROSITE" id="PS51257">
    <property type="entry name" value="PROKAR_LIPOPROTEIN"/>
    <property type="match status" value="1"/>
</dbReference>
<comment type="caution">
    <text evidence="1">The sequence shown here is derived from an EMBL/GenBank/DDBJ whole genome shotgun (WGS) entry which is preliminary data.</text>
</comment>
<accession>A0A5B7EQY5</accession>
<organism evidence="1 2">
    <name type="scientific">Portunus trituberculatus</name>
    <name type="common">Swimming crab</name>
    <name type="synonym">Neptunus trituberculatus</name>
    <dbReference type="NCBI Taxonomy" id="210409"/>
    <lineage>
        <taxon>Eukaryota</taxon>
        <taxon>Metazoa</taxon>
        <taxon>Ecdysozoa</taxon>
        <taxon>Arthropoda</taxon>
        <taxon>Crustacea</taxon>
        <taxon>Multicrustacea</taxon>
        <taxon>Malacostraca</taxon>
        <taxon>Eumalacostraca</taxon>
        <taxon>Eucarida</taxon>
        <taxon>Decapoda</taxon>
        <taxon>Pleocyemata</taxon>
        <taxon>Brachyura</taxon>
        <taxon>Eubrachyura</taxon>
        <taxon>Portunoidea</taxon>
        <taxon>Portunidae</taxon>
        <taxon>Portuninae</taxon>
        <taxon>Portunus</taxon>
    </lineage>
</organism>
<evidence type="ECO:0000313" key="1">
    <source>
        <dbReference type="EMBL" id="MPC35688.1"/>
    </source>
</evidence>
<dbReference type="Proteomes" id="UP000324222">
    <property type="component" value="Unassembled WGS sequence"/>
</dbReference>
<sequence>MKSAQQLTNTLVVDPHQSSNVQCGITSCCGHHIKISPLLPPLNTWSSPGNGSVSHRVAIVSCVTLLCHLPRCPITSPLSLHISVQCSLVIVALSMEFY</sequence>
<proteinExistence type="predicted"/>